<evidence type="ECO:0000313" key="2">
    <source>
        <dbReference type="EMBL" id="SDG03884.1"/>
    </source>
</evidence>
<dbReference type="InterPro" id="IPR021671">
    <property type="entry name" value="PD(D/E)XK_Endonuc"/>
</dbReference>
<dbReference type="Pfam" id="PF11645">
    <property type="entry name" value="PDDEXK_5"/>
    <property type="match status" value="1"/>
</dbReference>
<dbReference type="OrthoDB" id="350649at2157"/>
<feature type="domain" description="PD(D/E)XK endonuclease" evidence="1">
    <location>
        <begin position="1"/>
        <end position="131"/>
    </location>
</feature>
<name>A0A1G7QZM5_9EURY</name>
<evidence type="ECO:0000313" key="3">
    <source>
        <dbReference type="Proteomes" id="UP000324020"/>
    </source>
</evidence>
<gene>
    <name evidence="2" type="ORF">SAMN04488067_11348</name>
</gene>
<dbReference type="RefSeq" id="WP_149799539.1">
    <property type="nucleotide sequence ID" value="NZ_FNBO01000013.1"/>
</dbReference>
<evidence type="ECO:0000259" key="1">
    <source>
        <dbReference type="Pfam" id="PF11645"/>
    </source>
</evidence>
<dbReference type="EMBL" id="FNBO01000013">
    <property type="protein sequence ID" value="SDG03884.1"/>
    <property type="molecule type" value="Genomic_DNA"/>
</dbReference>
<dbReference type="Proteomes" id="UP000324020">
    <property type="component" value="Unassembled WGS sequence"/>
</dbReference>
<proteinExistence type="predicted"/>
<dbReference type="AlphaFoldDB" id="A0A1G7QZM5"/>
<protein>
    <recommendedName>
        <fullName evidence="1">PD(D/E)XK endonuclease domain-containing protein</fullName>
    </recommendedName>
</protein>
<dbReference type="InterPro" id="IPR011856">
    <property type="entry name" value="tRNA_endonuc-like_dom_sf"/>
</dbReference>
<dbReference type="GO" id="GO:0003676">
    <property type="term" value="F:nucleic acid binding"/>
    <property type="evidence" value="ECO:0007669"/>
    <property type="project" value="InterPro"/>
</dbReference>
<organism evidence="2 3">
    <name type="scientific">Halorubrum xinjiangense</name>
    <dbReference type="NCBI Taxonomy" id="261291"/>
    <lineage>
        <taxon>Archaea</taxon>
        <taxon>Methanobacteriati</taxon>
        <taxon>Methanobacteriota</taxon>
        <taxon>Stenosarchaea group</taxon>
        <taxon>Halobacteria</taxon>
        <taxon>Halobacteriales</taxon>
        <taxon>Haloferacaceae</taxon>
        <taxon>Halorubrum</taxon>
    </lineage>
</organism>
<accession>A0A1G7QZM5</accession>
<dbReference type="Gene3D" id="3.40.1350.10">
    <property type="match status" value="1"/>
</dbReference>
<reference evidence="2 3" key="1">
    <citation type="submission" date="2016-10" db="EMBL/GenBank/DDBJ databases">
        <authorList>
            <person name="Varghese N."/>
            <person name="Submissions S."/>
        </authorList>
    </citation>
    <scope>NUCLEOTIDE SEQUENCE [LARGE SCALE GENOMIC DNA]</scope>
    <source>
        <strain evidence="2 3">CGMCC 1.3527</strain>
    </source>
</reference>
<keyword evidence="3" id="KW-1185">Reference proteome</keyword>
<sequence length="382" mass="43234">MESHRRGDLTEQIVITELKRREISVSTPVGDNERYDVVVEQPGGDLLRAQIKTGRLKDGTIRFNGLSQHTNASGHTYKRYGEDIDCFVVYCYDTDQTYLIPAAEVGTSMYLRVDSPDKETRQVNWAEEYRLEEQWPVDDANSDTVDSTVIETLRQEGVSVYSNTEDEEQKVVFVEDAAGDVAKVGIERAWQVDNRIRCTLDEAADYYLIYCESLDEVCSIHAAEFGDSVSLRTEEGCENPSRAKLADDYAFENNWPPVVNPSGTPTSASLVSRTVEMVESDKYTPTVPADCDDGQTIIASGEDREFRLRVESAWLEGGLLRFNVTEPADFYVIEHPEEAETYLIPDDAFGKSISLRVEPPEKNSPRINYADDFLFEERWPPQ</sequence>